<dbReference type="PANTHER" id="PTHR34584">
    <property type="entry name" value="NA(+)/H(+) ANTIPORTER SUBUNIT E1"/>
    <property type="match status" value="1"/>
</dbReference>
<dbReference type="Proteomes" id="UP000270743">
    <property type="component" value="Unassembled WGS sequence"/>
</dbReference>
<comment type="subcellular location">
    <subcellularLocation>
        <location evidence="1">Cell membrane</location>
        <topology evidence="1">Multi-pass membrane protein</topology>
    </subcellularLocation>
</comment>
<protein>
    <submittedName>
        <fullName evidence="8">Na(+)/H(+) antiporter subunit E</fullName>
    </submittedName>
</protein>
<dbReference type="Pfam" id="PF01899">
    <property type="entry name" value="MNHE"/>
    <property type="match status" value="1"/>
</dbReference>
<keyword evidence="4 7" id="KW-0812">Transmembrane</keyword>
<feature type="transmembrane region" description="Helical" evidence="7">
    <location>
        <begin position="25"/>
        <end position="44"/>
    </location>
</feature>
<evidence type="ECO:0000256" key="3">
    <source>
        <dbReference type="ARBA" id="ARBA00022475"/>
    </source>
</evidence>
<dbReference type="GO" id="GO:0005886">
    <property type="term" value="C:plasma membrane"/>
    <property type="evidence" value="ECO:0007669"/>
    <property type="project" value="UniProtKB-SubCell"/>
</dbReference>
<evidence type="ECO:0000256" key="5">
    <source>
        <dbReference type="ARBA" id="ARBA00022989"/>
    </source>
</evidence>
<evidence type="ECO:0000256" key="1">
    <source>
        <dbReference type="ARBA" id="ARBA00004651"/>
    </source>
</evidence>
<evidence type="ECO:0000313" key="9">
    <source>
        <dbReference type="Proteomes" id="UP000270743"/>
    </source>
</evidence>
<dbReference type="PANTHER" id="PTHR34584:SF1">
    <property type="entry name" value="NA(+)_H(+) ANTIPORTER SUBUNIT E1"/>
    <property type="match status" value="1"/>
</dbReference>
<proteinExistence type="inferred from homology"/>
<dbReference type="RefSeq" id="WP_126156392.1">
    <property type="nucleotide sequence ID" value="NZ_UZWE01000098.1"/>
</dbReference>
<dbReference type="AlphaFoldDB" id="A0A447ITP3"/>
<keyword evidence="5 7" id="KW-1133">Transmembrane helix</keyword>
<dbReference type="GO" id="GO:0008324">
    <property type="term" value="F:monoatomic cation transmembrane transporter activity"/>
    <property type="evidence" value="ECO:0007669"/>
    <property type="project" value="InterPro"/>
</dbReference>
<reference evidence="8 9" key="1">
    <citation type="submission" date="2018-12" db="EMBL/GenBank/DDBJ databases">
        <authorList>
            <person name="Criscuolo A."/>
        </authorList>
    </citation>
    <scope>NUCLEOTIDE SEQUENCE [LARGE SCALE GENOMIC DNA]</scope>
    <source>
        <strain evidence="8">ACIP1116241</strain>
    </source>
</reference>
<comment type="similarity">
    <text evidence="2">Belongs to the CPA3 antiporters (TC 2.A.63) subunit E family.</text>
</comment>
<evidence type="ECO:0000256" key="7">
    <source>
        <dbReference type="SAM" id="Phobius"/>
    </source>
</evidence>
<dbReference type="OrthoDB" id="9807187at2"/>
<keyword evidence="9" id="KW-1185">Reference proteome</keyword>
<evidence type="ECO:0000256" key="4">
    <source>
        <dbReference type="ARBA" id="ARBA00022692"/>
    </source>
</evidence>
<keyword evidence="3" id="KW-1003">Cell membrane</keyword>
<evidence type="ECO:0000256" key="6">
    <source>
        <dbReference type="ARBA" id="ARBA00023136"/>
    </source>
</evidence>
<keyword evidence="6 7" id="KW-0472">Membrane</keyword>
<dbReference type="EMBL" id="UZWE01000098">
    <property type="protein sequence ID" value="VDS10869.1"/>
    <property type="molecule type" value="Genomic_DNA"/>
</dbReference>
<accession>A0A447ITP3</accession>
<evidence type="ECO:0000256" key="2">
    <source>
        <dbReference type="ARBA" id="ARBA00006228"/>
    </source>
</evidence>
<sequence>MRLLAINVLLAVAWSALWNGFSLVNLLTGFAIGFGALWFARDLIASKDERRYFRALPQSVVLAVYFIKELIKSCIMVARDCIAPRPNLHPAIVKMPLEARSDGEIFLLANLITLTPGTLTLDVAPDRSFLLVHSIYATDEAALIADLKSGMERRIGKVFRP</sequence>
<dbReference type="PIRSF" id="PIRSF019239">
    <property type="entry name" value="MrpE"/>
    <property type="match status" value="1"/>
</dbReference>
<dbReference type="InterPro" id="IPR002758">
    <property type="entry name" value="Cation_antiport_E"/>
</dbReference>
<name>A0A447ITP3_9RHOB</name>
<gene>
    <name evidence="8" type="primary">mrpE</name>
    <name evidence="8" type="ORF">PARHAE_04088</name>
</gene>
<organism evidence="8 9">
    <name type="scientific">Paracoccus haematequi</name>
    <dbReference type="NCBI Taxonomy" id="2491866"/>
    <lineage>
        <taxon>Bacteria</taxon>
        <taxon>Pseudomonadati</taxon>
        <taxon>Pseudomonadota</taxon>
        <taxon>Alphaproteobacteria</taxon>
        <taxon>Rhodobacterales</taxon>
        <taxon>Paracoccaceae</taxon>
        <taxon>Paracoccus</taxon>
    </lineage>
</organism>
<evidence type="ECO:0000313" key="8">
    <source>
        <dbReference type="EMBL" id="VDS10869.1"/>
    </source>
</evidence>